<feature type="compositionally biased region" description="Low complexity" evidence="9">
    <location>
        <begin position="170"/>
        <end position="182"/>
    </location>
</feature>
<feature type="region of interest" description="Disordered" evidence="9">
    <location>
        <begin position="277"/>
        <end position="310"/>
    </location>
</feature>
<evidence type="ECO:0000256" key="8">
    <source>
        <dbReference type="PROSITE-ProRule" id="PRU00070"/>
    </source>
</evidence>
<dbReference type="InterPro" id="IPR031577">
    <property type="entry name" value="DMRT-C1/C2_C"/>
</dbReference>
<evidence type="ECO:0000256" key="5">
    <source>
        <dbReference type="ARBA" id="ARBA00023125"/>
    </source>
</evidence>
<dbReference type="GO" id="GO:0005634">
    <property type="term" value="C:nucleus"/>
    <property type="evidence" value="ECO:0007669"/>
    <property type="project" value="UniProtKB-SubCell"/>
</dbReference>
<comment type="subcellular location">
    <subcellularLocation>
        <location evidence="8">Nucleus</location>
    </subcellularLocation>
</comment>
<dbReference type="Pfam" id="PF00751">
    <property type="entry name" value="DM"/>
    <property type="match status" value="1"/>
</dbReference>
<evidence type="ECO:0000256" key="2">
    <source>
        <dbReference type="ARBA" id="ARBA00022723"/>
    </source>
</evidence>
<keyword evidence="6" id="KW-0804">Transcription</keyword>
<evidence type="ECO:0000256" key="6">
    <source>
        <dbReference type="ARBA" id="ARBA00023163"/>
    </source>
</evidence>
<keyword evidence="2 8" id="KW-0479">Metal-binding</keyword>
<reference evidence="12 13" key="1">
    <citation type="submission" date="2019-04" db="EMBL/GenBank/DDBJ databases">
        <authorList>
            <person name="Alioto T."/>
            <person name="Alioto T."/>
        </authorList>
    </citation>
    <scope>NUCLEOTIDE SEQUENCE [LARGE SCALE GENOMIC DNA]</scope>
</reference>
<dbReference type="Proteomes" id="UP000335636">
    <property type="component" value="Unassembled WGS sequence"/>
</dbReference>
<dbReference type="SUPFAM" id="SSF82927">
    <property type="entry name" value="Cysteine-rich DNA binding domain, (DM domain)"/>
    <property type="match status" value="1"/>
</dbReference>
<evidence type="ECO:0000313" key="13">
    <source>
        <dbReference type="Proteomes" id="UP000335636"/>
    </source>
</evidence>
<dbReference type="InterPro" id="IPR036407">
    <property type="entry name" value="DM_DNA-bd_sf"/>
</dbReference>
<dbReference type="PANTHER" id="PTHR12322">
    <property type="entry name" value="DOUBLESEX AND MAB-3 RELATED TRANSCRIPTION FACTOR DMRT"/>
    <property type="match status" value="1"/>
</dbReference>
<keyword evidence="7 8" id="KW-0539">Nucleus</keyword>
<dbReference type="GO" id="GO:0043565">
    <property type="term" value="F:sequence-specific DNA binding"/>
    <property type="evidence" value="ECO:0007669"/>
    <property type="project" value="InterPro"/>
</dbReference>
<sequence length="326" mass="34720">MGFSKGRASTLGIGDGVAILISAPDPRTMEPKDIPAVPCCPSDSKCTTGRETGAPWGIELGPRRAIGRCDRCHNHGITTKIRGEKHFCLFRACKCHNCAFFSEQHRALPDRSALKRERGARLKRHPAQGLIKTMAAAPRSHLHVKKLALEAGIPAGKDNTMTQPEALTCGPPQEEGSQGPEPFNGPPEPPSVPYSLATLDQQLTGSLSGEPHRHLVLPSICSSLLLQPCATPDPLLLQPQVSNASEQASLSAALEWQRKLEAAEALLALKNSSWDPPDSMTLHQPCSPPAPAGERGLQAPSPPLRPRPASSVSLPIGHLGCISLLT</sequence>
<dbReference type="Gene3D" id="4.10.1040.10">
    <property type="entry name" value="DM DNA-binding domain"/>
    <property type="match status" value="1"/>
</dbReference>
<evidence type="ECO:0000259" key="10">
    <source>
        <dbReference type="PROSITE" id="PS50809"/>
    </source>
</evidence>
<keyword evidence="13" id="KW-1185">Reference proteome</keyword>
<name>A0A5E4D0G1_MARMO</name>
<proteinExistence type="inferred from homology"/>
<dbReference type="GO" id="GO:0046872">
    <property type="term" value="F:metal ion binding"/>
    <property type="evidence" value="ECO:0007669"/>
    <property type="project" value="UniProtKB-KW"/>
</dbReference>
<dbReference type="Pfam" id="PF15791">
    <property type="entry name" value="DMRT-like"/>
    <property type="match status" value="1"/>
</dbReference>
<keyword evidence="4" id="KW-0805">Transcription regulation</keyword>
<dbReference type="InterPro" id="IPR026607">
    <property type="entry name" value="DMRT"/>
</dbReference>
<dbReference type="GO" id="GO:0006355">
    <property type="term" value="P:regulation of DNA-templated transcription"/>
    <property type="evidence" value="ECO:0007669"/>
    <property type="project" value="InterPro"/>
</dbReference>
<evidence type="ECO:0000256" key="7">
    <source>
        <dbReference type="ARBA" id="ARBA00023242"/>
    </source>
</evidence>
<feature type="domain" description="DM" evidence="10">
    <location>
        <begin position="69"/>
        <end position="116"/>
    </location>
</feature>
<feature type="compositionally biased region" description="Pro residues" evidence="9">
    <location>
        <begin position="183"/>
        <end position="192"/>
    </location>
</feature>
<keyword evidence="5 8" id="KW-0238">DNA-binding</keyword>
<feature type="region of interest" description="Disordered" evidence="9">
    <location>
        <begin position="156"/>
        <end position="195"/>
    </location>
</feature>
<evidence type="ECO:0000256" key="4">
    <source>
        <dbReference type="ARBA" id="ARBA00023015"/>
    </source>
</evidence>
<dbReference type="AlphaFoldDB" id="A0A5E4D0G1"/>
<evidence type="ECO:0000313" key="12">
    <source>
        <dbReference type="EMBL" id="VTJ87608.1"/>
    </source>
</evidence>
<dbReference type="InterPro" id="IPR001275">
    <property type="entry name" value="DM_DNA-bd"/>
</dbReference>
<keyword evidence="3 8" id="KW-0862">Zinc</keyword>
<dbReference type="EMBL" id="WJEC01004375">
    <property type="protein sequence ID" value="KAF7474067.1"/>
    <property type="molecule type" value="Genomic_DNA"/>
</dbReference>
<protein>
    <submittedName>
        <fullName evidence="11">Doublesex- and mab-3-related transcription factor C1</fullName>
    </submittedName>
</protein>
<evidence type="ECO:0000256" key="3">
    <source>
        <dbReference type="ARBA" id="ARBA00022833"/>
    </source>
</evidence>
<evidence type="ECO:0000256" key="9">
    <source>
        <dbReference type="SAM" id="MobiDB-lite"/>
    </source>
</evidence>
<feature type="DNA-binding region" description="DM" evidence="8">
    <location>
        <begin position="69"/>
        <end position="116"/>
    </location>
</feature>
<organism evidence="12 13">
    <name type="scientific">Marmota monax</name>
    <name type="common">Woodchuck</name>
    <dbReference type="NCBI Taxonomy" id="9995"/>
    <lineage>
        <taxon>Eukaryota</taxon>
        <taxon>Metazoa</taxon>
        <taxon>Chordata</taxon>
        <taxon>Craniata</taxon>
        <taxon>Vertebrata</taxon>
        <taxon>Euteleostomi</taxon>
        <taxon>Mammalia</taxon>
        <taxon>Eutheria</taxon>
        <taxon>Euarchontoglires</taxon>
        <taxon>Glires</taxon>
        <taxon>Rodentia</taxon>
        <taxon>Sciuromorpha</taxon>
        <taxon>Sciuridae</taxon>
        <taxon>Xerinae</taxon>
        <taxon>Marmotini</taxon>
        <taxon>Marmota</taxon>
    </lineage>
</organism>
<evidence type="ECO:0000313" key="11">
    <source>
        <dbReference type="EMBL" id="KAF7474067.1"/>
    </source>
</evidence>
<gene>
    <name evidence="11" type="ORF">GHT09_015255</name>
    <name evidence="12" type="ORF">MONAX_5E024843</name>
</gene>
<evidence type="ECO:0000256" key="1">
    <source>
        <dbReference type="ARBA" id="ARBA00006834"/>
    </source>
</evidence>
<reference evidence="11" key="2">
    <citation type="submission" date="2020-08" db="EMBL/GenBank/DDBJ databases">
        <authorList>
            <person name="Shumante A."/>
            <person name="Zimin A.V."/>
            <person name="Puiu D."/>
            <person name="Salzberg S.L."/>
        </authorList>
    </citation>
    <scope>NUCLEOTIDE SEQUENCE</scope>
    <source>
        <strain evidence="11">WC2-LM</strain>
        <tissue evidence="11">Liver</tissue>
    </source>
</reference>
<dbReference type="EMBL" id="CABDUW010002661">
    <property type="protein sequence ID" value="VTJ87608.1"/>
    <property type="molecule type" value="Genomic_DNA"/>
</dbReference>
<dbReference type="PANTHER" id="PTHR12322:SF117">
    <property type="entry name" value="DOUBLESEX- AND MAB-3-RELATED TRANSCRIPTION FACTOR C1"/>
    <property type="match status" value="1"/>
</dbReference>
<dbReference type="PROSITE" id="PS50809">
    <property type="entry name" value="DM_2"/>
    <property type="match status" value="1"/>
</dbReference>
<comment type="similarity">
    <text evidence="1">Belongs to the DMRT family.</text>
</comment>
<accession>A0A5E4D0G1</accession>
<dbReference type="Proteomes" id="UP000662637">
    <property type="component" value="Unassembled WGS sequence"/>
</dbReference>